<accession>A0A6P5JNK4</accession>
<protein>
    <submittedName>
        <fullName evidence="3">Protocadherin-11 X-linked-like</fullName>
    </submittedName>
</protein>
<dbReference type="KEGG" id="pcw:110203733"/>
<feature type="region of interest" description="Disordered" evidence="1">
    <location>
        <begin position="1"/>
        <end position="23"/>
    </location>
</feature>
<gene>
    <name evidence="3" type="primary">LOC110203733</name>
</gene>
<name>A0A6P5JNK4_PHACI</name>
<sequence>MPAAVPQYRQPRPAEPVVTRHSSPAPHLITTTAMCHNPPEPQPAAICTTPPRSLNEELGHGARAAQGRVVVQDDSNQVRRCSPRALFCTAEHDDSIKVIPMTTFTPGQSSQGSPNIEEDPI</sequence>
<dbReference type="Proteomes" id="UP000515140">
    <property type="component" value="Unplaced"/>
</dbReference>
<feature type="region of interest" description="Disordered" evidence="1">
    <location>
        <begin position="102"/>
        <end position="121"/>
    </location>
</feature>
<organism evidence="2 3">
    <name type="scientific">Phascolarctos cinereus</name>
    <name type="common">Koala</name>
    <dbReference type="NCBI Taxonomy" id="38626"/>
    <lineage>
        <taxon>Eukaryota</taxon>
        <taxon>Metazoa</taxon>
        <taxon>Chordata</taxon>
        <taxon>Craniata</taxon>
        <taxon>Vertebrata</taxon>
        <taxon>Euteleostomi</taxon>
        <taxon>Mammalia</taxon>
        <taxon>Metatheria</taxon>
        <taxon>Diprotodontia</taxon>
        <taxon>Phascolarctidae</taxon>
        <taxon>Phascolarctos</taxon>
    </lineage>
</organism>
<dbReference type="GeneID" id="110203733"/>
<dbReference type="InParanoid" id="A0A6P5JNK4"/>
<evidence type="ECO:0000313" key="2">
    <source>
        <dbReference type="Proteomes" id="UP000515140"/>
    </source>
</evidence>
<feature type="compositionally biased region" description="Polar residues" evidence="1">
    <location>
        <begin position="102"/>
        <end position="114"/>
    </location>
</feature>
<dbReference type="AlphaFoldDB" id="A0A6P5JNK4"/>
<proteinExistence type="predicted"/>
<dbReference type="RefSeq" id="XP_020835857.1">
    <property type="nucleotide sequence ID" value="XM_020980198.1"/>
</dbReference>
<reference evidence="3" key="1">
    <citation type="submission" date="2025-08" db="UniProtKB">
        <authorList>
            <consortium name="RefSeq"/>
        </authorList>
    </citation>
    <scope>IDENTIFICATION</scope>
    <source>
        <tissue evidence="3">Spleen</tissue>
    </source>
</reference>
<evidence type="ECO:0000256" key="1">
    <source>
        <dbReference type="SAM" id="MobiDB-lite"/>
    </source>
</evidence>
<keyword evidence="2" id="KW-1185">Reference proteome</keyword>
<evidence type="ECO:0000313" key="3">
    <source>
        <dbReference type="RefSeq" id="XP_020835857.1"/>
    </source>
</evidence>